<evidence type="ECO:0000259" key="1">
    <source>
        <dbReference type="PROSITE" id="PS50994"/>
    </source>
</evidence>
<name>A0A8X6UJQ8_NEPPI</name>
<accession>A0A8X6UJQ8</accession>
<feature type="domain" description="Integrase catalytic" evidence="1">
    <location>
        <begin position="134"/>
        <end position="271"/>
    </location>
</feature>
<reference evidence="2" key="1">
    <citation type="submission" date="2020-08" db="EMBL/GenBank/DDBJ databases">
        <title>Multicomponent nature underlies the extraordinary mechanical properties of spider dragline silk.</title>
        <authorList>
            <person name="Kono N."/>
            <person name="Nakamura H."/>
            <person name="Mori M."/>
            <person name="Yoshida Y."/>
            <person name="Ohtoshi R."/>
            <person name="Malay A.D."/>
            <person name="Moran D.A.P."/>
            <person name="Tomita M."/>
            <person name="Numata K."/>
            <person name="Arakawa K."/>
        </authorList>
    </citation>
    <scope>NUCLEOTIDE SEQUENCE</scope>
</reference>
<sequence>MTLPQGINSVAATSNLNTAHLEQQIAQLTQQVNELTRFMKLSCSPARNSKHLRNCRNSRNRLSNQVHHHFGTNDPAVFSKLRHLAPKILKLSRNNSNILCHRVKFACQRVPGKSRCILLQNLMESIVPERHTVSPIQPFASIHERFQNFHVDLVAPLPPSDGLNYLLTCIDRYTRWLEGIPLSDMSAQNRGKKLHCSLVSLFGVISILTIDQGRQSQSYLFSSLKSMLGTQSIRTTPYHPSSNGMVERFHRSFNVLSKFFNATIPNGQNHY</sequence>
<dbReference type="PANTHER" id="PTHR37984">
    <property type="entry name" value="PROTEIN CBG26694"/>
    <property type="match status" value="1"/>
</dbReference>
<dbReference type="GO" id="GO:0015074">
    <property type="term" value="P:DNA integration"/>
    <property type="evidence" value="ECO:0007669"/>
    <property type="project" value="InterPro"/>
</dbReference>
<evidence type="ECO:0000313" key="2">
    <source>
        <dbReference type="EMBL" id="GFU17375.1"/>
    </source>
</evidence>
<dbReference type="GO" id="GO:0003676">
    <property type="term" value="F:nucleic acid binding"/>
    <property type="evidence" value="ECO:0007669"/>
    <property type="project" value="InterPro"/>
</dbReference>
<keyword evidence="3" id="KW-1185">Reference proteome</keyword>
<dbReference type="PROSITE" id="PS50994">
    <property type="entry name" value="INTEGRASE"/>
    <property type="match status" value="1"/>
</dbReference>
<dbReference type="AlphaFoldDB" id="A0A8X6UJQ8"/>
<dbReference type="InterPro" id="IPR012337">
    <property type="entry name" value="RNaseH-like_sf"/>
</dbReference>
<dbReference type="PANTHER" id="PTHR37984:SF15">
    <property type="entry name" value="INTEGRASE CATALYTIC DOMAIN-CONTAINING PROTEIN"/>
    <property type="match status" value="1"/>
</dbReference>
<dbReference type="EMBL" id="BMAW01126575">
    <property type="protein sequence ID" value="GFU17375.1"/>
    <property type="molecule type" value="Genomic_DNA"/>
</dbReference>
<dbReference type="SUPFAM" id="SSF53098">
    <property type="entry name" value="Ribonuclease H-like"/>
    <property type="match status" value="1"/>
</dbReference>
<evidence type="ECO:0000313" key="3">
    <source>
        <dbReference type="Proteomes" id="UP000887013"/>
    </source>
</evidence>
<gene>
    <name evidence="2" type="primary">POL_389</name>
    <name evidence="2" type="ORF">NPIL_420801</name>
</gene>
<comment type="caution">
    <text evidence="2">The sequence shown here is derived from an EMBL/GenBank/DDBJ whole genome shotgun (WGS) entry which is preliminary data.</text>
</comment>
<organism evidence="2 3">
    <name type="scientific">Nephila pilipes</name>
    <name type="common">Giant wood spider</name>
    <name type="synonym">Nephila maculata</name>
    <dbReference type="NCBI Taxonomy" id="299642"/>
    <lineage>
        <taxon>Eukaryota</taxon>
        <taxon>Metazoa</taxon>
        <taxon>Ecdysozoa</taxon>
        <taxon>Arthropoda</taxon>
        <taxon>Chelicerata</taxon>
        <taxon>Arachnida</taxon>
        <taxon>Araneae</taxon>
        <taxon>Araneomorphae</taxon>
        <taxon>Entelegynae</taxon>
        <taxon>Araneoidea</taxon>
        <taxon>Nephilidae</taxon>
        <taxon>Nephila</taxon>
    </lineage>
</organism>
<dbReference type="Pfam" id="PF00665">
    <property type="entry name" value="rve"/>
    <property type="match status" value="1"/>
</dbReference>
<dbReference type="InterPro" id="IPR050951">
    <property type="entry name" value="Retrovirus_Pol_polyprotein"/>
</dbReference>
<protein>
    <submittedName>
        <fullName evidence="2">Retrovirus-related Pol polyprotein from transposon 412</fullName>
    </submittedName>
</protein>
<dbReference type="OrthoDB" id="6537797at2759"/>
<dbReference type="InterPro" id="IPR001584">
    <property type="entry name" value="Integrase_cat-core"/>
</dbReference>
<dbReference type="Gene3D" id="3.30.420.10">
    <property type="entry name" value="Ribonuclease H-like superfamily/Ribonuclease H"/>
    <property type="match status" value="1"/>
</dbReference>
<proteinExistence type="predicted"/>
<dbReference type="InterPro" id="IPR036397">
    <property type="entry name" value="RNaseH_sf"/>
</dbReference>
<dbReference type="Proteomes" id="UP000887013">
    <property type="component" value="Unassembled WGS sequence"/>
</dbReference>